<dbReference type="InterPro" id="IPR009057">
    <property type="entry name" value="Homeodomain-like_sf"/>
</dbReference>
<evidence type="ECO:0000313" key="1">
    <source>
        <dbReference type="EMBL" id="UNO48545.1"/>
    </source>
</evidence>
<dbReference type="Proteomes" id="UP000829401">
    <property type="component" value="Chromosome"/>
</dbReference>
<dbReference type="AlphaFoldDB" id="T0BTQ3"/>
<dbReference type="SUPFAM" id="SSF46689">
    <property type="entry name" value="Homeodomain-like"/>
    <property type="match status" value="1"/>
</dbReference>
<reference evidence="2" key="1">
    <citation type="journal article" date="2022" name="G3 (Bethesda)">
        <title>Unveiling the complete genome sequence of Alicyclobacillus acidoterrestris DSM 3922T, a taint-producing strain.</title>
        <authorList>
            <person name="Leonardo I.C."/>
            <person name="Barreto Crespo M.T."/>
            <person name="Gaspar F.B."/>
        </authorList>
    </citation>
    <scope>NUCLEOTIDE SEQUENCE [LARGE SCALE GENOMIC DNA]</scope>
    <source>
        <strain evidence="2">DSM 3922</strain>
    </source>
</reference>
<dbReference type="PANTHER" id="PTHR43280:SF28">
    <property type="entry name" value="HTH-TYPE TRANSCRIPTIONAL ACTIVATOR RHAS"/>
    <property type="match status" value="1"/>
</dbReference>
<dbReference type="eggNOG" id="COG0662">
    <property type="taxonomic scope" value="Bacteria"/>
</dbReference>
<dbReference type="PANTHER" id="PTHR43280">
    <property type="entry name" value="ARAC-FAMILY TRANSCRIPTIONAL REGULATOR"/>
    <property type="match status" value="1"/>
</dbReference>
<dbReference type="SUPFAM" id="SSF51215">
    <property type="entry name" value="Regulatory protein AraC"/>
    <property type="match status" value="1"/>
</dbReference>
<dbReference type="PROSITE" id="PS01124">
    <property type="entry name" value="HTH_ARAC_FAMILY_2"/>
    <property type="match status" value="1"/>
</dbReference>
<sequence length="280" mass="31833">MADLRVHAAEHGFNAPSICGTFAFCGRQVELFEVNLVVDGVQQMTVNGVVYHQHPGDLLLLKPGDVHAAHSETSPMTYYCLHFDLDDPLLRELLYRNRSVFYRYDNSLTTRLRPRLEKLIAITSSNNRKSVSQRMMALSVVFELFAEIIQCMEVEQSAGIRRGGTLLVSREIADALEGYVEMGSLSNSTEQAKDVIRQISMRLGYSPSSCNRAFHQVYGLSPRQYLSTLKLKKAKILLMESKLSVEDISARLGYADIAHFSRQFKRWTGESPREFRSRFQ</sequence>
<gene>
    <name evidence="1" type="ORF">K1I37_18070</name>
</gene>
<dbReference type="Gene3D" id="2.60.120.10">
    <property type="entry name" value="Jelly Rolls"/>
    <property type="match status" value="1"/>
</dbReference>
<organism evidence="1 2">
    <name type="scientific">Alicyclobacillus acidoterrestris (strain ATCC 49025 / DSM 3922 / CIP 106132 / NCIMB 13137 / GD3B)</name>
    <dbReference type="NCBI Taxonomy" id="1356854"/>
    <lineage>
        <taxon>Bacteria</taxon>
        <taxon>Bacillati</taxon>
        <taxon>Bacillota</taxon>
        <taxon>Bacilli</taxon>
        <taxon>Bacillales</taxon>
        <taxon>Alicyclobacillaceae</taxon>
        <taxon>Alicyclobacillus</taxon>
    </lineage>
</organism>
<dbReference type="Gene3D" id="1.10.10.60">
    <property type="entry name" value="Homeodomain-like"/>
    <property type="match status" value="2"/>
</dbReference>
<evidence type="ECO:0000313" key="2">
    <source>
        <dbReference type="Proteomes" id="UP000829401"/>
    </source>
</evidence>
<name>T0BTQ3_ALIAG</name>
<accession>A0A9E6ZQD9</accession>
<dbReference type="eggNOG" id="COG2207">
    <property type="taxonomic scope" value="Bacteria"/>
</dbReference>
<proteinExistence type="predicted"/>
<dbReference type="InterPro" id="IPR014710">
    <property type="entry name" value="RmlC-like_jellyroll"/>
</dbReference>
<dbReference type="SMART" id="SM00342">
    <property type="entry name" value="HTH_ARAC"/>
    <property type="match status" value="1"/>
</dbReference>
<dbReference type="InterPro" id="IPR037923">
    <property type="entry name" value="HTH-like"/>
</dbReference>
<accession>T0BTQ3</accession>
<dbReference type="STRING" id="1356854.N007_05825"/>
<keyword evidence="2" id="KW-1185">Reference proteome</keyword>
<dbReference type="InterPro" id="IPR018060">
    <property type="entry name" value="HTH_AraC"/>
</dbReference>
<protein>
    <submittedName>
        <fullName evidence="1">AraC family transcriptional regulator</fullName>
    </submittedName>
</protein>
<dbReference type="GO" id="GO:0003700">
    <property type="term" value="F:DNA-binding transcription factor activity"/>
    <property type="evidence" value="ECO:0007669"/>
    <property type="project" value="InterPro"/>
</dbReference>
<dbReference type="RefSeq" id="WP_021296208.1">
    <property type="nucleotide sequence ID" value="NZ_AURB01000125.1"/>
</dbReference>
<dbReference type="KEGG" id="aaco:K1I37_18070"/>
<dbReference type="PROSITE" id="PS00041">
    <property type="entry name" value="HTH_ARAC_FAMILY_1"/>
    <property type="match status" value="1"/>
</dbReference>
<dbReference type="Pfam" id="PF12833">
    <property type="entry name" value="HTH_18"/>
    <property type="match status" value="1"/>
</dbReference>
<dbReference type="GO" id="GO:0043565">
    <property type="term" value="F:sequence-specific DNA binding"/>
    <property type="evidence" value="ECO:0007669"/>
    <property type="project" value="InterPro"/>
</dbReference>
<dbReference type="InterPro" id="IPR020449">
    <property type="entry name" value="Tscrpt_reg_AraC-type_HTH"/>
</dbReference>
<dbReference type="InterPro" id="IPR003313">
    <property type="entry name" value="AraC-bd"/>
</dbReference>
<dbReference type="PRINTS" id="PR00032">
    <property type="entry name" value="HTHARAC"/>
</dbReference>
<dbReference type="InterPro" id="IPR018062">
    <property type="entry name" value="HTH_AraC-typ_CS"/>
</dbReference>
<dbReference type="EMBL" id="CP080467">
    <property type="protein sequence ID" value="UNO48545.1"/>
    <property type="molecule type" value="Genomic_DNA"/>
</dbReference>
<dbReference type="Pfam" id="PF02311">
    <property type="entry name" value="AraC_binding"/>
    <property type="match status" value="1"/>
</dbReference>